<gene>
    <name evidence="1" type="ORF">RZS28_16955</name>
</gene>
<name>A0ABZ0HU98_9HYPH</name>
<keyword evidence="2" id="KW-1185">Reference proteome</keyword>
<dbReference type="RefSeq" id="WP_407338903.1">
    <property type="nucleotide sequence ID" value="NZ_CP136862.1"/>
</dbReference>
<accession>A0ABZ0HU98</accession>
<sequence length="78" mass="8723">MFEGWLIQVTSGNPAEGDQEVELYASWVPKEDDAVLNVIKTFNLTDDHIVSMVIDLPKETFEKLGLKPGEAGPYKEVE</sequence>
<dbReference type="Proteomes" id="UP001626536">
    <property type="component" value="Chromosome"/>
</dbReference>
<protein>
    <submittedName>
        <fullName evidence="1">Uncharacterized protein</fullName>
    </submittedName>
</protein>
<dbReference type="EMBL" id="CP136862">
    <property type="protein sequence ID" value="WOJ89461.1"/>
    <property type="molecule type" value="Genomic_DNA"/>
</dbReference>
<organism evidence="1 2">
    <name type="scientific">Methylocapsa polymorpha</name>
    <dbReference type="NCBI Taxonomy" id="3080828"/>
    <lineage>
        <taxon>Bacteria</taxon>
        <taxon>Pseudomonadati</taxon>
        <taxon>Pseudomonadota</taxon>
        <taxon>Alphaproteobacteria</taxon>
        <taxon>Hyphomicrobiales</taxon>
        <taxon>Beijerinckiaceae</taxon>
        <taxon>Methylocapsa</taxon>
    </lineage>
</organism>
<evidence type="ECO:0000313" key="1">
    <source>
        <dbReference type="EMBL" id="WOJ89461.1"/>
    </source>
</evidence>
<reference evidence="1 2" key="1">
    <citation type="submission" date="2023-10" db="EMBL/GenBank/DDBJ databases">
        <title>Novel methanotroph of the genus Methylocapsa from a subarctic wetland.</title>
        <authorList>
            <person name="Belova S.E."/>
            <person name="Oshkin I.Y."/>
            <person name="Miroshnikov K."/>
            <person name="Dedysh S.N."/>
        </authorList>
    </citation>
    <scope>NUCLEOTIDE SEQUENCE [LARGE SCALE GENOMIC DNA]</scope>
    <source>
        <strain evidence="1 2">RX1</strain>
    </source>
</reference>
<proteinExistence type="predicted"/>
<evidence type="ECO:0000313" key="2">
    <source>
        <dbReference type="Proteomes" id="UP001626536"/>
    </source>
</evidence>